<dbReference type="GO" id="GO:0005634">
    <property type="term" value="C:nucleus"/>
    <property type="evidence" value="ECO:0007669"/>
    <property type="project" value="TreeGrafter"/>
</dbReference>
<protein>
    <recommendedName>
        <fullName evidence="4">Protein N-terminal asparagine amidohydrolase</fullName>
    </recommendedName>
</protein>
<dbReference type="STRING" id="2880.D7FPH3"/>
<dbReference type="Proteomes" id="UP000002630">
    <property type="component" value="Linkage Group LG17"/>
</dbReference>
<evidence type="ECO:0008006" key="4">
    <source>
        <dbReference type="Google" id="ProtNLM"/>
    </source>
</evidence>
<reference evidence="2 3" key="1">
    <citation type="journal article" date="2010" name="Nature">
        <title>The Ectocarpus genome and the independent evolution of multicellularity in brown algae.</title>
        <authorList>
            <person name="Cock J.M."/>
            <person name="Sterck L."/>
            <person name="Rouze P."/>
            <person name="Scornet D."/>
            <person name="Allen A.E."/>
            <person name="Amoutzias G."/>
            <person name="Anthouard V."/>
            <person name="Artiguenave F."/>
            <person name="Aury J.M."/>
            <person name="Badger J.H."/>
            <person name="Beszteri B."/>
            <person name="Billiau K."/>
            <person name="Bonnet E."/>
            <person name="Bothwell J.H."/>
            <person name="Bowler C."/>
            <person name="Boyen C."/>
            <person name="Brownlee C."/>
            <person name="Carrano C.J."/>
            <person name="Charrier B."/>
            <person name="Cho G.Y."/>
            <person name="Coelho S.M."/>
            <person name="Collen J."/>
            <person name="Corre E."/>
            <person name="Da Silva C."/>
            <person name="Delage L."/>
            <person name="Delaroque N."/>
            <person name="Dittami S.M."/>
            <person name="Doulbeau S."/>
            <person name="Elias M."/>
            <person name="Farnham G."/>
            <person name="Gachon C.M."/>
            <person name="Gschloessl B."/>
            <person name="Heesch S."/>
            <person name="Jabbari K."/>
            <person name="Jubin C."/>
            <person name="Kawai H."/>
            <person name="Kimura K."/>
            <person name="Kloareg B."/>
            <person name="Kupper F.C."/>
            <person name="Lang D."/>
            <person name="Le Bail A."/>
            <person name="Leblanc C."/>
            <person name="Lerouge P."/>
            <person name="Lohr M."/>
            <person name="Lopez P.J."/>
            <person name="Martens C."/>
            <person name="Maumus F."/>
            <person name="Michel G."/>
            <person name="Miranda-Saavedra D."/>
            <person name="Morales J."/>
            <person name="Moreau H."/>
            <person name="Motomura T."/>
            <person name="Nagasato C."/>
            <person name="Napoli C.A."/>
            <person name="Nelson D.R."/>
            <person name="Nyvall-Collen P."/>
            <person name="Peters A.F."/>
            <person name="Pommier C."/>
            <person name="Potin P."/>
            <person name="Poulain J."/>
            <person name="Quesneville H."/>
            <person name="Read B."/>
            <person name="Rensing S.A."/>
            <person name="Ritter A."/>
            <person name="Rousvoal S."/>
            <person name="Samanta M."/>
            <person name="Samson G."/>
            <person name="Schroeder D.C."/>
            <person name="Segurens B."/>
            <person name="Strittmatter M."/>
            <person name="Tonon T."/>
            <person name="Tregear J.W."/>
            <person name="Valentin K."/>
            <person name="von Dassow P."/>
            <person name="Yamagishi T."/>
            <person name="Van de Peer Y."/>
            <person name="Wincker P."/>
        </authorList>
    </citation>
    <scope>NUCLEOTIDE SEQUENCE [LARGE SCALE GENOMIC DNA]</scope>
    <source>
        <strain evidence="3">Ec32 / CCAP1310/4</strain>
    </source>
</reference>
<dbReference type="EMBL" id="FN649742">
    <property type="protein sequence ID" value="CBJ30431.1"/>
    <property type="molecule type" value="Genomic_DNA"/>
</dbReference>
<dbReference type="InParanoid" id="D7FPH3"/>
<proteinExistence type="predicted"/>
<organism evidence="2 3">
    <name type="scientific">Ectocarpus siliculosus</name>
    <name type="common">Brown alga</name>
    <name type="synonym">Conferva siliculosa</name>
    <dbReference type="NCBI Taxonomy" id="2880"/>
    <lineage>
        <taxon>Eukaryota</taxon>
        <taxon>Sar</taxon>
        <taxon>Stramenopiles</taxon>
        <taxon>Ochrophyta</taxon>
        <taxon>PX clade</taxon>
        <taxon>Phaeophyceae</taxon>
        <taxon>Ectocarpales</taxon>
        <taxon>Ectocarpaceae</taxon>
        <taxon>Ectocarpus</taxon>
    </lineage>
</organism>
<dbReference type="PANTHER" id="PTHR12498">
    <property type="entry name" value="N-TERMINAL ASPARAGINE AMIDOHYDROLASE"/>
    <property type="match status" value="1"/>
</dbReference>
<feature type="region of interest" description="Disordered" evidence="1">
    <location>
        <begin position="184"/>
        <end position="276"/>
    </location>
</feature>
<evidence type="ECO:0000313" key="2">
    <source>
        <dbReference type="EMBL" id="CBJ30431.1"/>
    </source>
</evidence>
<dbReference type="PANTHER" id="PTHR12498:SF0">
    <property type="entry name" value="PROTEIN N-TERMINAL ASPARAGINE AMIDOHYDROLASE"/>
    <property type="match status" value="1"/>
</dbReference>
<accession>D7FPH3</accession>
<evidence type="ECO:0000256" key="1">
    <source>
        <dbReference type="SAM" id="MobiDB-lite"/>
    </source>
</evidence>
<evidence type="ECO:0000313" key="3">
    <source>
        <dbReference type="Proteomes" id="UP000002630"/>
    </source>
</evidence>
<dbReference type="OrthoDB" id="539995at2759"/>
<dbReference type="GO" id="GO:0006511">
    <property type="term" value="P:ubiquitin-dependent protein catabolic process"/>
    <property type="evidence" value="ECO:0007669"/>
    <property type="project" value="TreeGrafter"/>
</dbReference>
<dbReference type="AlphaFoldDB" id="D7FPH3"/>
<feature type="region of interest" description="Disordered" evidence="1">
    <location>
        <begin position="1"/>
        <end position="22"/>
    </location>
</feature>
<gene>
    <name evidence="2" type="ORF">Esi_0189_0073</name>
</gene>
<feature type="compositionally biased region" description="Basic and acidic residues" evidence="1">
    <location>
        <begin position="262"/>
        <end position="275"/>
    </location>
</feature>
<name>D7FPH3_ECTSI</name>
<dbReference type="InterPro" id="IPR026750">
    <property type="entry name" value="NTAN1"/>
</dbReference>
<dbReference type="EMBL" id="FN648355">
    <property type="protein sequence ID" value="CBJ30431.1"/>
    <property type="molecule type" value="Genomic_DNA"/>
</dbReference>
<dbReference type="Pfam" id="PF14736">
    <property type="entry name" value="N_Asn_amidohyd"/>
    <property type="match status" value="2"/>
</dbReference>
<sequence length="416" mass="44157">MFSSLDKKHTQHTQPAASPREAVTRYEMLLESDGRSSYSQCREDILGSPHVQSVAEVLCVLQGEVAAASCGEGPAGLGSDSATTCHIVAFRNPASGRTCLAHLDDARKVEEAVACMLRLMSAGGDGAEEPLDLYVVGGYVGKTCSEALSNALLCVLHESPRAFRVVLACMSRLNSMRPAASAAARTGDSVPVSQTPAAQPPSVGGGWAPSAAGRKNGGVTFDGGMQGRDVVSEGAGSARADVGCVRDPQARRNHPVPTDTGSAKDNDTRHRDDGWLPRQTGLAIDLRTGQAYPVRFEGEGRGPGWGVRSSRVFSGSREKALTEIYQPRLDSVVVSPFPVFVDPRWLVRMLVLPDRELLAQTSTSPEAEDERFVADVRAQFSYMLAQSGADGQSWCENVFGAGGGRPLVFPRLAPTS</sequence>
<keyword evidence="3" id="KW-1185">Reference proteome</keyword>
<dbReference type="GO" id="GO:0008418">
    <property type="term" value="F:protein-N-terminal asparagine amidohydrolase activity"/>
    <property type="evidence" value="ECO:0007669"/>
    <property type="project" value="InterPro"/>
</dbReference>